<keyword evidence="3" id="KW-1185">Reference proteome</keyword>
<evidence type="ECO:0000256" key="1">
    <source>
        <dbReference type="SAM" id="Phobius"/>
    </source>
</evidence>
<dbReference type="Proteomes" id="UP001145072">
    <property type="component" value="Unassembled WGS sequence"/>
</dbReference>
<comment type="caution">
    <text evidence="2">The sequence shown here is derived from an EMBL/GenBank/DDBJ whole genome shotgun (WGS) entry which is preliminary data.</text>
</comment>
<evidence type="ECO:0000313" key="3">
    <source>
        <dbReference type="Proteomes" id="UP001145072"/>
    </source>
</evidence>
<gene>
    <name evidence="2" type="ORF">NC661_08990</name>
</gene>
<keyword evidence="1" id="KW-1133">Transmembrane helix</keyword>
<reference evidence="2" key="1">
    <citation type="submission" date="2022-06" db="EMBL/GenBank/DDBJ databases">
        <title>Aquibacillus sp. a new bacterium isolated from soil saline samples.</title>
        <authorList>
            <person name="Galisteo C."/>
            <person name="De La Haba R."/>
            <person name="Sanchez-Porro C."/>
            <person name="Ventosa A."/>
        </authorList>
    </citation>
    <scope>NUCLEOTIDE SEQUENCE</scope>
    <source>
        <strain evidence="2">JCM 12387</strain>
    </source>
</reference>
<dbReference type="EMBL" id="JAMQJZ010000005">
    <property type="protein sequence ID" value="MDC3420500.1"/>
    <property type="molecule type" value="Genomic_DNA"/>
</dbReference>
<dbReference type="RefSeq" id="WP_259869146.1">
    <property type="nucleotide sequence ID" value="NZ_JAOALK010000033.1"/>
</dbReference>
<protein>
    <submittedName>
        <fullName evidence="2">Uncharacterized protein</fullName>
    </submittedName>
</protein>
<keyword evidence="1" id="KW-0812">Transmembrane</keyword>
<accession>A0A9X3WIT6</accession>
<dbReference type="AlphaFoldDB" id="A0A9X3WIT6"/>
<feature type="transmembrane region" description="Helical" evidence="1">
    <location>
        <begin position="6"/>
        <end position="25"/>
    </location>
</feature>
<organism evidence="2 3">
    <name type="scientific">Aquibacillus koreensis</name>
    <dbReference type="NCBI Taxonomy" id="279446"/>
    <lineage>
        <taxon>Bacteria</taxon>
        <taxon>Bacillati</taxon>
        <taxon>Bacillota</taxon>
        <taxon>Bacilli</taxon>
        <taxon>Bacillales</taxon>
        <taxon>Bacillaceae</taxon>
        <taxon>Aquibacillus</taxon>
    </lineage>
</organism>
<evidence type="ECO:0000313" key="2">
    <source>
        <dbReference type="EMBL" id="MDC3420500.1"/>
    </source>
</evidence>
<feature type="transmembrane region" description="Helical" evidence="1">
    <location>
        <begin position="69"/>
        <end position="90"/>
    </location>
</feature>
<sequence>MILLVNAIFISSLIFGLMLSIKHAFKAGVYSFCLLLINQVYEVIAPYFMDSIINNHEQLGMTMGELVSIFTLIPKTMEMIAIAILVIGLYKMWSNKKQT</sequence>
<keyword evidence="1" id="KW-0472">Membrane</keyword>
<proteinExistence type="predicted"/>
<name>A0A9X3WIT6_9BACI</name>